<organism evidence="1 2">
    <name type="scientific">Aeromicrobium camelliae</name>
    <dbReference type="NCBI Taxonomy" id="1538144"/>
    <lineage>
        <taxon>Bacteria</taxon>
        <taxon>Bacillati</taxon>
        <taxon>Actinomycetota</taxon>
        <taxon>Actinomycetes</taxon>
        <taxon>Propionibacteriales</taxon>
        <taxon>Nocardioidaceae</taxon>
        <taxon>Aeromicrobium</taxon>
    </lineage>
</organism>
<gene>
    <name evidence="1" type="ORF">EHW97_13285</name>
</gene>
<sequence>MTDHRWNHYADHRSARQIDDLLHYGHFIPVGRGLTDTYVATHFPGRTWNDLMEVWKAAGIVVRSTAGGPPRCDVRVKTVHFTDATDFAVEWEDGTVTTS</sequence>
<comment type="caution">
    <text evidence="1">The sequence shown here is derived from an EMBL/GenBank/DDBJ whole genome shotgun (WGS) entry which is preliminary data.</text>
</comment>
<name>A0A3N6WLH8_9ACTN</name>
<evidence type="ECO:0000313" key="1">
    <source>
        <dbReference type="EMBL" id="RQN02528.1"/>
    </source>
</evidence>
<keyword evidence="2" id="KW-1185">Reference proteome</keyword>
<dbReference type="Proteomes" id="UP000275225">
    <property type="component" value="Unassembled WGS sequence"/>
</dbReference>
<dbReference type="AlphaFoldDB" id="A0A3N6WLH8"/>
<dbReference type="OrthoDB" id="5149758at2"/>
<evidence type="ECO:0000313" key="2">
    <source>
        <dbReference type="Proteomes" id="UP000275225"/>
    </source>
</evidence>
<reference evidence="1 2" key="1">
    <citation type="submission" date="2018-11" db="EMBL/GenBank/DDBJ databases">
        <authorList>
            <person name="Li F."/>
        </authorList>
    </citation>
    <scope>NUCLEOTIDE SEQUENCE [LARGE SCALE GENOMIC DNA]</scope>
    <source>
        <strain evidence="1 2">YS17T</strain>
    </source>
</reference>
<accession>A0A3N6WLH8</accession>
<protein>
    <submittedName>
        <fullName evidence="1">Uncharacterized protein</fullName>
    </submittedName>
</protein>
<proteinExistence type="predicted"/>
<dbReference type="EMBL" id="RQJX01000020">
    <property type="protein sequence ID" value="RQN02528.1"/>
    <property type="molecule type" value="Genomic_DNA"/>
</dbReference>
<dbReference type="RefSeq" id="WP_124237658.1">
    <property type="nucleotide sequence ID" value="NZ_JBHUFI010000011.1"/>
</dbReference>